<proteinExistence type="predicted"/>
<organism evidence="1 2">
    <name type="scientific">Actinoplanes couchii</name>
    <dbReference type="NCBI Taxonomy" id="403638"/>
    <lineage>
        <taxon>Bacteria</taxon>
        <taxon>Bacillati</taxon>
        <taxon>Actinomycetota</taxon>
        <taxon>Actinomycetes</taxon>
        <taxon>Micromonosporales</taxon>
        <taxon>Micromonosporaceae</taxon>
        <taxon>Actinoplanes</taxon>
    </lineage>
</organism>
<dbReference type="RefSeq" id="WP_203809221.1">
    <property type="nucleotide sequence ID" value="NZ_BAAAQE010000116.1"/>
</dbReference>
<accession>A0ABQ3XS63</accession>
<reference evidence="1 2" key="1">
    <citation type="submission" date="2021-01" db="EMBL/GenBank/DDBJ databases">
        <title>Whole genome shotgun sequence of Actinoplanes couchii NBRC 106145.</title>
        <authorList>
            <person name="Komaki H."/>
            <person name="Tamura T."/>
        </authorList>
    </citation>
    <scope>NUCLEOTIDE SEQUENCE [LARGE SCALE GENOMIC DNA]</scope>
    <source>
        <strain evidence="1 2">NBRC 106145</strain>
    </source>
</reference>
<protein>
    <submittedName>
        <fullName evidence="1">Uncharacterized protein</fullName>
    </submittedName>
</protein>
<evidence type="ECO:0000313" key="2">
    <source>
        <dbReference type="Proteomes" id="UP000612282"/>
    </source>
</evidence>
<keyword evidence="2" id="KW-1185">Reference proteome</keyword>
<sequence length="46" mass="5093">MEQTQQILASAIVLDDGRVGFHVIDGEESECTEVDKVADRETDLDD</sequence>
<comment type="caution">
    <text evidence="1">The sequence shown here is derived from an EMBL/GenBank/DDBJ whole genome shotgun (WGS) entry which is preliminary data.</text>
</comment>
<gene>
    <name evidence="1" type="ORF">Aco03nite_097490</name>
</gene>
<name>A0ABQ3XS63_9ACTN</name>
<dbReference type="Proteomes" id="UP000612282">
    <property type="component" value="Unassembled WGS sequence"/>
</dbReference>
<evidence type="ECO:0000313" key="1">
    <source>
        <dbReference type="EMBL" id="GID61345.1"/>
    </source>
</evidence>
<dbReference type="EMBL" id="BOMG01000125">
    <property type="protein sequence ID" value="GID61345.1"/>
    <property type="molecule type" value="Genomic_DNA"/>
</dbReference>